<gene>
    <name evidence="4" type="ORF">SAMN02910262_02010</name>
</gene>
<dbReference type="SUPFAM" id="SSF52540">
    <property type="entry name" value="P-loop containing nucleoside triphosphate hydrolases"/>
    <property type="match status" value="1"/>
</dbReference>
<comment type="similarity">
    <text evidence="1">Belongs to the GSP E family.</text>
</comment>
<name>A0A1I6JXD7_9FIRM</name>
<dbReference type="InterPro" id="IPR050921">
    <property type="entry name" value="T4SS_GSP_E_ATPase"/>
</dbReference>
<dbReference type="InterPro" id="IPR027417">
    <property type="entry name" value="P-loop_NTPase"/>
</dbReference>
<dbReference type="PANTHER" id="PTHR30486">
    <property type="entry name" value="TWITCHING MOTILITY PROTEIN PILT"/>
    <property type="match status" value="1"/>
</dbReference>
<dbReference type="Gene3D" id="3.40.50.300">
    <property type="entry name" value="P-loop containing nucleotide triphosphate hydrolases"/>
    <property type="match status" value="1"/>
</dbReference>
<dbReference type="AlphaFoldDB" id="A0A1I6JXD7"/>
<protein>
    <submittedName>
        <fullName evidence="4">Pilus assembly protein CpaF</fullName>
    </submittedName>
</protein>
<evidence type="ECO:0000256" key="2">
    <source>
        <dbReference type="SAM" id="MobiDB-lite"/>
    </source>
</evidence>
<dbReference type="EMBL" id="FOZC01000012">
    <property type="protein sequence ID" value="SFR83190.1"/>
    <property type="molecule type" value="Genomic_DNA"/>
</dbReference>
<evidence type="ECO:0000313" key="5">
    <source>
        <dbReference type="Proteomes" id="UP000214760"/>
    </source>
</evidence>
<reference evidence="4 5" key="1">
    <citation type="submission" date="2016-10" db="EMBL/GenBank/DDBJ databases">
        <authorList>
            <person name="de Groot N.N."/>
        </authorList>
    </citation>
    <scope>NUCLEOTIDE SEQUENCE [LARGE SCALE GENOMIC DNA]</scope>
    <source>
        <strain evidence="4 5">F</strain>
    </source>
</reference>
<feature type="region of interest" description="Disordered" evidence="2">
    <location>
        <begin position="1"/>
        <end position="25"/>
    </location>
</feature>
<evidence type="ECO:0000313" key="4">
    <source>
        <dbReference type="EMBL" id="SFR83190.1"/>
    </source>
</evidence>
<evidence type="ECO:0000256" key="1">
    <source>
        <dbReference type="ARBA" id="ARBA00006611"/>
    </source>
</evidence>
<sequence length="447" mass="50368">MKKRKTGETDMRENASDEWEMDNNRTGSLSERIRDDIEIRLHDRMAVSDEELAELIDDRIREHSREGILNLEDRLRLRKELFDSYRKLGVLQDLVDDPNVTEIMVNGYDCIFFEKRGRITLWDRKFRSEEELEDLIQQIVGRVNRTVNLASPIADARLEDGSRVHVVLPPVSIDGASLTIRKFPESFDMKKLIAKASLTEEAAEFLQVLVRSGYNIFISGGTGSGKTTFLNALSGFIPASERVITIEDSAELQIQHVKNLIRLETREATRDGAEAVTMRDLIRASLRMRPDRIIVGEIRGAEALDMLQAMNTGHDGSLSTGHANSAADALSRIETMVLTGEGGLPLAAIRRQIASAIDLIIQIARLRDRSRRVMEITEVTGYENGEITLSPIFRFEEEGWEEAGAGERKNKKRKEPFSDGIHVEGTLRKVGELKNRRKLLLSGICTG</sequence>
<dbReference type="GO" id="GO:0016887">
    <property type="term" value="F:ATP hydrolysis activity"/>
    <property type="evidence" value="ECO:0007669"/>
    <property type="project" value="InterPro"/>
</dbReference>
<proteinExistence type="inferred from homology"/>
<evidence type="ECO:0000259" key="3">
    <source>
        <dbReference type="SMART" id="SM00382"/>
    </source>
</evidence>
<dbReference type="Pfam" id="PF00437">
    <property type="entry name" value="T2SSE"/>
    <property type="match status" value="1"/>
</dbReference>
<dbReference type="SMART" id="SM00382">
    <property type="entry name" value="AAA"/>
    <property type="match status" value="1"/>
</dbReference>
<accession>A0A1I6JXD7</accession>
<feature type="compositionally biased region" description="Basic and acidic residues" evidence="2">
    <location>
        <begin position="1"/>
        <end position="15"/>
    </location>
</feature>
<dbReference type="Gene3D" id="3.30.450.380">
    <property type="match status" value="1"/>
</dbReference>
<organism evidence="4 5">
    <name type="scientific">[Clostridium] aminophilum</name>
    <dbReference type="NCBI Taxonomy" id="1526"/>
    <lineage>
        <taxon>Bacteria</taxon>
        <taxon>Bacillati</taxon>
        <taxon>Bacillota</taxon>
        <taxon>Clostridia</taxon>
        <taxon>Lachnospirales</taxon>
        <taxon>Lachnospiraceae</taxon>
    </lineage>
</organism>
<dbReference type="CDD" id="cd01130">
    <property type="entry name" value="VirB11-like_ATPase"/>
    <property type="match status" value="1"/>
</dbReference>
<dbReference type="InterPro" id="IPR001482">
    <property type="entry name" value="T2SS/T4SS_dom"/>
</dbReference>
<dbReference type="InterPro" id="IPR003593">
    <property type="entry name" value="AAA+_ATPase"/>
</dbReference>
<dbReference type="Proteomes" id="UP000214760">
    <property type="component" value="Unassembled WGS sequence"/>
</dbReference>
<feature type="domain" description="AAA+ ATPase" evidence="3">
    <location>
        <begin position="212"/>
        <end position="367"/>
    </location>
</feature>
<dbReference type="PANTHER" id="PTHR30486:SF15">
    <property type="entry name" value="TYPE II_IV SECRETION SYSTEM ATPASE"/>
    <property type="match status" value="1"/>
</dbReference>